<comment type="caution">
    <text evidence="1">The sequence shown here is derived from an EMBL/GenBank/DDBJ whole genome shotgun (WGS) entry which is preliminary data.</text>
</comment>
<proteinExistence type="predicted"/>
<sequence>MSSLACVQQLSGHMCVHKLDPFQISELANVIPHHAVLKDARSTTKVTCIFALPGFEEFTLDEVHTFSRAAQVLLRDVFIGGPVTGADSAEEALQLKLEIVSLLE</sequence>
<keyword evidence="2" id="KW-1185">Reference proteome</keyword>
<evidence type="ECO:0000313" key="1">
    <source>
        <dbReference type="EMBL" id="KAJ8885071.1"/>
    </source>
</evidence>
<organism evidence="1 2">
    <name type="scientific">Dryococelus australis</name>
    <dbReference type="NCBI Taxonomy" id="614101"/>
    <lineage>
        <taxon>Eukaryota</taxon>
        <taxon>Metazoa</taxon>
        <taxon>Ecdysozoa</taxon>
        <taxon>Arthropoda</taxon>
        <taxon>Hexapoda</taxon>
        <taxon>Insecta</taxon>
        <taxon>Pterygota</taxon>
        <taxon>Neoptera</taxon>
        <taxon>Polyneoptera</taxon>
        <taxon>Phasmatodea</taxon>
        <taxon>Verophasmatodea</taxon>
        <taxon>Anareolatae</taxon>
        <taxon>Phasmatidae</taxon>
        <taxon>Eurycanthinae</taxon>
        <taxon>Dryococelus</taxon>
    </lineage>
</organism>
<protein>
    <submittedName>
        <fullName evidence="1">Uncharacterized protein</fullName>
    </submittedName>
</protein>
<dbReference type="EMBL" id="JARBHB010000004">
    <property type="protein sequence ID" value="KAJ8885071.1"/>
    <property type="molecule type" value="Genomic_DNA"/>
</dbReference>
<evidence type="ECO:0000313" key="2">
    <source>
        <dbReference type="Proteomes" id="UP001159363"/>
    </source>
</evidence>
<gene>
    <name evidence="1" type="ORF">PR048_011267</name>
</gene>
<accession>A0ABQ9HL50</accession>
<name>A0ABQ9HL50_9NEOP</name>
<reference evidence="1 2" key="1">
    <citation type="submission" date="2023-02" db="EMBL/GenBank/DDBJ databases">
        <title>LHISI_Scaffold_Assembly.</title>
        <authorList>
            <person name="Stuart O.P."/>
            <person name="Cleave R."/>
            <person name="Magrath M.J.L."/>
            <person name="Mikheyev A.S."/>
        </authorList>
    </citation>
    <scope>NUCLEOTIDE SEQUENCE [LARGE SCALE GENOMIC DNA]</scope>
    <source>
        <strain evidence="1">Daus_M_001</strain>
        <tissue evidence="1">Leg muscle</tissue>
    </source>
</reference>
<dbReference type="Proteomes" id="UP001159363">
    <property type="component" value="Chromosome X"/>
</dbReference>